<dbReference type="Pfam" id="PF01292">
    <property type="entry name" value="Ni_hydr_CYTB"/>
    <property type="match status" value="1"/>
</dbReference>
<dbReference type="GO" id="GO:0046872">
    <property type="term" value="F:metal ion binding"/>
    <property type="evidence" value="ECO:0007669"/>
    <property type="project" value="UniProtKB-KW"/>
</dbReference>
<evidence type="ECO:0000256" key="7">
    <source>
        <dbReference type="ARBA" id="ARBA00022723"/>
    </source>
</evidence>
<name>A0A1T5FZB3_9SPHN</name>
<evidence type="ECO:0000256" key="12">
    <source>
        <dbReference type="ARBA" id="ARBA00037975"/>
    </source>
</evidence>
<keyword evidence="3" id="KW-0813">Transport</keyword>
<dbReference type="RefSeq" id="WP_079640167.1">
    <property type="nucleotide sequence ID" value="NZ_FUYP01000050.1"/>
</dbReference>
<dbReference type="AlphaFoldDB" id="A0A1T5FZB3"/>
<dbReference type="Gene3D" id="1.20.950.20">
    <property type="entry name" value="Transmembrane di-heme cytochromes, Chain C"/>
    <property type="match status" value="1"/>
</dbReference>
<dbReference type="InterPro" id="IPR011577">
    <property type="entry name" value="Cyt_b561_bac/Ni-Hgenase"/>
</dbReference>
<keyword evidence="7" id="KW-0479">Metal-binding</keyword>
<dbReference type="PANTHER" id="PTHR30529:SF3">
    <property type="entry name" value="CYTOCHROME B561 HOMOLOG 1"/>
    <property type="match status" value="1"/>
</dbReference>
<evidence type="ECO:0000259" key="14">
    <source>
        <dbReference type="Pfam" id="PF01292"/>
    </source>
</evidence>
<comment type="subcellular location">
    <subcellularLocation>
        <location evidence="2">Cell membrane</location>
        <topology evidence="2">Multi-pass membrane protein</topology>
    </subcellularLocation>
</comment>
<evidence type="ECO:0000256" key="2">
    <source>
        <dbReference type="ARBA" id="ARBA00004651"/>
    </source>
</evidence>
<evidence type="ECO:0000256" key="6">
    <source>
        <dbReference type="ARBA" id="ARBA00022692"/>
    </source>
</evidence>
<gene>
    <name evidence="15" type="ORF">SAMN06295937_10505</name>
</gene>
<dbReference type="InterPro" id="IPR052168">
    <property type="entry name" value="Cytochrome_b561_oxidase"/>
</dbReference>
<protein>
    <submittedName>
        <fullName evidence="15">Cytochrome b561</fullName>
    </submittedName>
</protein>
<dbReference type="GO" id="GO:0005886">
    <property type="term" value="C:plasma membrane"/>
    <property type="evidence" value="ECO:0007669"/>
    <property type="project" value="UniProtKB-SubCell"/>
</dbReference>
<feature type="transmembrane region" description="Helical" evidence="13">
    <location>
        <begin position="89"/>
        <end position="112"/>
    </location>
</feature>
<evidence type="ECO:0000256" key="8">
    <source>
        <dbReference type="ARBA" id="ARBA00022982"/>
    </source>
</evidence>
<feature type="transmembrane region" description="Helical" evidence="13">
    <location>
        <begin position="12"/>
        <end position="31"/>
    </location>
</feature>
<feature type="transmembrane region" description="Helical" evidence="13">
    <location>
        <begin position="51"/>
        <end position="69"/>
    </location>
</feature>
<dbReference type="PANTHER" id="PTHR30529">
    <property type="entry name" value="CYTOCHROME B561"/>
    <property type="match status" value="1"/>
</dbReference>
<keyword evidence="16" id="KW-1185">Reference proteome</keyword>
<reference evidence="16" key="1">
    <citation type="submission" date="2017-02" db="EMBL/GenBank/DDBJ databases">
        <authorList>
            <person name="Varghese N."/>
            <person name="Submissions S."/>
        </authorList>
    </citation>
    <scope>NUCLEOTIDE SEQUENCE [LARGE SCALE GENOMIC DNA]</scope>
    <source>
        <strain evidence="16">R11H</strain>
    </source>
</reference>
<dbReference type="Proteomes" id="UP000190044">
    <property type="component" value="Unassembled WGS sequence"/>
</dbReference>
<keyword evidence="8" id="KW-0249">Electron transport</keyword>
<keyword evidence="4" id="KW-1003">Cell membrane</keyword>
<evidence type="ECO:0000256" key="5">
    <source>
        <dbReference type="ARBA" id="ARBA00022617"/>
    </source>
</evidence>
<keyword evidence="9 13" id="KW-1133">Transmembrane helix</keyword>
<keyword evidence="5" id="KW-0349">Heme</keyword>
<proteinExistence type="inferred from homology"/>
<evidence type="ECO:0000313" key="16">
    <source>
        <dbReference type="Proteomes" id="UP000190044"/>
    </source>
</evidence>
<dbReference type="GO" id="GO:0009055">
    <property type="term" value="F:electron transfer activity"/>
    <property type="evidence" value="ECO:0007669"/>
    <property type="project" value="InterPro"/>
</dbReference>
<dbReference type="InterPro" id="IPR016174">
    <property type="entry name" value="Di-haem_cyt_TM"/>
</dbReference>
<dbReference type="SUPFAM" id="SSF81342">
    <property type="entry name" value="Transmembrane di-heme cytochromes"/>
    <property type="match status" value="1"/>
</dbReference>
<evidence type="ECO:0000256" key="11">
    <source>
        <dbReference type="ARBA" id="ARBA00023136"/>
    </source>
</evidence>
<keyword evidence="6 13" id="KW-0812">Transmembrane</keyword>
<organism evidence="15 16">
    <name type="scientific">Sphingopyxis flava</name>
    <dbReference type="NCBI Taxonomy" id="1507287"/>
    <lineage>
        <taxon>Bacteria</taxon>
        <taxon>Pseudomonadati</taxon>
        <taxon>Pseudomonadota</taxon>
        <taxon>Alphaproteobacteria</taxon>
        <taxon>Sphingomonadales</taxon>
        <taxon>Sphingomonadaceae</taxon>
        <taxon>Sphingopyxis</taxon>
    </lineage>
</organism>
<evidence type="ECO:0000256" key="13">
    <source>
        <dbReference type="SAM" id="Phobius"/>
    </source>
</evidence>
<accession>A0A1T5FZB3</accession>
<evidence type="ECO:0000313" key="15">
    <source>
        <dbReference type="EMBL" id="SKC01565.1"/>
    </source>
</evidence>
<keyword evidence="11 13" id="KW-0472">Membrane</keyword>
<evidence type="ECO:0000256" key="3">
    <source>
        <dbReference type="ARBA" id="ARBA00022448"/>
    </source>
</evidence>
<dbReference type="GO" id="GO:0020037">
    <property type="term" value="F:heme binding"/>
    <property type="evidence" value="ECO:0007669"/>
    <property type="project" value="TreeGrafter"/>
</dbReference>
<feature type="domain" description="Cytochrome b561 bacterial/Ni-hydrogenase" evidence="14">
    <location>
        <begin position="9"/>
        <end position="180"/>
    </location>
</feature>
<comment type="similarity">
    <text evidence="12">Belongs to the cytochrome b561 family.</text>
</comment>
<evidence type="ECO:0000256" key="4">
    <source>
        <dbReference type="ARBA" id="ARBA00022475"/>
    </source>
</evidence>
<dbReference type="OrthoDB" id="1247465at2"/>
<sequence>MNPADIRQRFPALSIALHWVMVLLISAVYAAILLRENYPKGSDIREGFKTWHFMLGLTVLALVVIRLIARLSSRKPPITPKPAAWQTLVANITHFALYTFMLAMPIAGWVILSASGKVIPFFGLELPALIGPNKALAGQVKELHETVGTIGYFLIGIHAAAALFHHYVLKDDTLRRMLPGRL</sequence>
<keyword evidence="10" id="KW-0408">Iron</keyword>
<evidence type="ECO:0000256" key="1">
    <source>
        <dbReference type="ARBA" id="ARBA00001970"/>
    </source>
</evidence>
<evidence type="ECO:0000256" key="10">
    <source>
        <dbReference type="ARBA" id="ARBA00023004"/>
    </source>
</evidence>
<feature type="transmembrane region" description="Helical" evidence="13">
    <location>
        <begin position="150"/>
        <end position="169"/>
    </location>
</feature>
<evidence type="ECO:0000256" key="9">
    <source>
        <dbReference type="ARBA" id="ARBA00022989"/>
    </source>
</evidence>
<dbReference type="GO" id="GO:0022904">
    <property type="term" value="P:respiratory electron transport chain"/>
    <property type="evidence" value="ECO:0007669"/>
    <property type="project" value="InterPro"/>
</dbReference>
<dbReference type="EMBL" id="FUYP01000050">
    <property type="protein sequence ID" value="SKC01565.1"/>
    <property type="molecule type" value="Genomic_DNA"/>
</dbReference>
<comment type="cofactor">
    <cofactor evidence="1">
        <name>heme b</name>
        <dbReference type="ChEBI" id="CHEBI:60344"/>
    </cofactor>
</comment>